<dbReference type="RefSeq" id="WP_211975951.1">
    <property type="nucleotide sequence ID" value="NZ_CBFHAM010000036.1"/>
</dbReference>
<evidence type="ECO:0000313" key="2">
    <source>
        <dbReference type="Proteomes" id="UP000676386"/>
    </source>
</evidence>
<comment type="caution">
    <text evidence="1">The sequence shown here is derived from an EMBL/GenBank/DDBJ whole genome shotgun (WGS) entry which is preliminary data.</text>
</comment>
<organism evidence="1 2">
    <name type="scientific">Chitinophaga hostae</name>
    <dbReference type="NCBI Taxonomy" id="2831022"/>
    <lineage>
        <taxon>Bacteria</taxon>
        <taxon>Pseudomonadati</taxon>
        <taxon>Bacteroidota</taxon>
        <taxon>Chitinophagia</taxon>
        <taxon>Chitinophagales</taxon>
        <taxon>Chitinophagaceae</taxon>
        <taxon>Chitinophaga</taxon>
    </lineage>
</organism>
<evidence type="ECO:0000313" key="1">
    <source>
        <dbReference type="EMBL" id="MBS0030814.1"/>
    </source>
</evidence>
<protein>
    <submittedName>
        <fullName evidence="1">Uncharacterized protein</fullName>
    </submittedName>
</protein>
<sequence>MNRQVKVCIRGGYTGITAMFSAFNVATQLLSASSQAELFFGVVWEEIWSGWEALSADKSSKTGGHDRPPI</sequence>
<proteinExistence type="predicted"/>
<dbReference type="EMBL" id="JAGTXB010000017">
    <property type="protein sequence ID" value="MBS0030814.1"/>
    <property type="molecule type" value="Genomic_DNA"/>
</dbReference>
<dbReference type="Proteomes" id="UP000676386">
    <property type="component" value="Unassembled WGS sequence"/>
</dbReference>
<name>A0ABS5J6G8_9BACT</name>
<keyword evidence="2" id="KW-1185">Reference proteome</keyword>
<accession>A0ABS5J6G8</accession>
<reference evidence="1 2" key="1">
    <citation type="submission" date="2021-04" db="EMBL/GenBank/DDBJ databases">
        <title>Chitinophaga sp. nov., isolated from the rhizosphere soil.</title>
        <authorList>
            <person name="He S."/>
        </authorList>
    </citation>
    <scope>NUCLEOTIDE SEQUENCE [LARGE SCALE GENOMIC DNA]</scope>
    <source>
        <strain evidence="1 2">2R12</strain>
    </source>
</reference>
<gene>
    <name evidence="1" type="ORF">KE626_26040</name>
</gene>